<feature type="domain" description="BHLH" evidence="7">
    <location>
        <begin position="161"/>
        <end position="233"/>
    </location>
</feature>
<name>A0ABR3AQ96_PHYBL</name>
<evidence type="ECO:0000259" key="7">
    <source>
        <dbReference type="PROSITE" id="PS50888"/>
    </source>
</evidence>
<evidence type="ECO:0000256" key="5">
    <source>
        <dbReference type="SAM" id="Coils"/>
    </source>
</evidence>
<evidence type="ECO:0000256" key="6">
    <source>
        <dbReference type="SAM" id="MobiDB-lite"/>
    </source>
</evidence>
<feature type="region of interest" description="Disordered" evidence="6">
    <location>
        <begin position="258"/>
        <end position="281"/>
    </location>
</feature>
<dbReference type="CDD" id="cd11387">
    <property type="entry name" value="bHLHzip_USF_MITF"/>
    <property type="match status" value="1"/>
</dbReference>
<dbReference type="PANTHER" id="PTHR46117">
    <property type="entry name" value="FI24210P1"/>
    <property type="match status" value="1"/>
</dbReference>
<feature type="region of interest" description="Disordered" evidence="6">
    <location>
        <begin position="321"/>
        <end position="352"/>
    </location>
</feature>
<dbReference type="PROSITE" id="PS50888">
    <property type="entry name" value="BHLH"/>
    <property type="match status" value="1"/>
</dbReference>
<evidence type="ECO:0000256" key="1">
    <source>
        <dbReference type="ARBA" id="ARBA00004123"/>
    </source>
</evidence>
<dbReference type="SMART" id="SM00353">
    <property type="entry name" value="HLH"/>
    <property type="match status" value="1"/>
</dbReference>
<protein>
    <submittedName>
        <fullName evidence="8">Helix-loop-helix DNA-binding domain-containing protein</fullName>
    </submittedName>
</protein>
<feature type="compositionally biased region" description="Polar residues" evidence="6">
    <location>
        <begin position="261"/>
        <end position="281"/>
    </location>
</feature>
<keyword evidence="2" id="KW-0805">Transcription regulation</keyword>
<organism evidence="8 9">
    <name type="scientific">Phycomyces blakesleeanus</name>
    <dbReference type="NCBI Taxonomy" id="4837"/>
    <lineage>
        <taxon>Eukaryota</taxon>
        <taxon>Fungi</taxon>
        <taxon>Fungi incertae sedis</taxon>
        <taxon>Mucoromycota</taxon>
        <taxon>Mucoromycotina</taxon>
        <taxon>Mucoromycetes</taxon>
        <taxon>Mucorales</taxon>
        <taxon>Phycomycetaceae</taxon>
        <taxon>Phycomyces</taxon>
    </lineage>
</organism>
<reference evidence="8 9" key="1">
    <citation type="submission" date="2024-04" db="EMBL/GenBank/DDBJ databases">
        <title>Symmetric and asymmetric DNA N6-adenine methylation regulates different biological responses in Mucorales.</title>
        <authorList>
            <consortium name="Lawrence Berkeley National Laboratory"/>
            <person name="Lax C."/>
            <person name="Mondo S.J."/>
            <person name="Osorio-Concepcion M."/>
            <person name="Muszewska A."/>
            <person name="Corrochano-Luque M."/>
            <person name="Gutierrez G."/>
            <person name="Riley R."/>
            <person name="Lipzen A."/>
            <person name="Guo J."/>
            <person name="Hundley H."/>
            <person name="Amirebrahimi M."/>
            <person name="Ng V."/>
            <person name="Lorenzo-Gutierrez D."/>
            <person name="Binder U."/>
            <person name="Yang J."/>
            <person name="Song Y."/>
            <person name="Canovas D."/>
            <person name="Navarro E."/>
            <person name="Freitag M."/>
            <person name="Gabaldon T."/>
            <person name="Grigoriev I.V."/>
            <person name="Corrochano L.M."/>
            <person name="Nicolas F.E."/>
            <person name="Garre V."/>
        </authorList>
    </citation>
    <scope>NUCLEOTIDE SEQUENCE [LARGE SCALE GENOMIC DNA]</scope>
    <source>
        <strain evidence="8 9">L51</strain>
    </source>
</reference>
<feature type="coiled-coil region" evidence="5">
    <location>
        <begin position="230"/>
        <end position="257"/>
    </location>
</feature>
<dbReference type="SUPFAM" id="SSF47459">
    <property type="entry name" value="HLH, helix-loop-helix DNA-binding domain"/>
    <property type="match status" value="1"/>
</dbReference>
<keyword evidence="8" id="KW-0238">DNA-binding</keyword>
<keyword evidence="3" id="KW-0804">Transcription</keyword>
<dbReference type="PANTHER" id="PTHR46117:SF3">
    <property type="entry name" value="FI24210P1"/>
    <property type="match status" value="1"/>
</dbReference>
<sequence length="352" mass="39108">MISFSHNFLMYSPTQQDFNLESDHFAHPPLGTLHTTVGAVPVVRNNRVFNSSATAPYQMHQRHNSFGAVSIAMSPPHAAAAAAAAAAAGRGISFADPNAQHWFGTSLDSTGSSFGQSPIFGGRDLIVSPSTSTGHIDGYMGPEDDEHQQRNLQEIFEKRRRRRESHNAVERRRRDNINERIQELSTLLPEHLLESAPTSSNVMSTVNSQSGANGKAINKGTILKLSVDHIKDLRDEVSMYKSRIQELEQLIEAAKHGDFGQDSQSAMHKSQSSASHVSYPDNQDFYSQARRNNQVKEEVNPDGFGQQNSQNPQPVRLVESNNRSRHERMGSLQFQQKFGNMNIGNPKDINHL</sequence>
<comment type="caution">
    <text evidence="8">The sequence shown here is derived from an EMBL/GenBank/DDBJ whole genome shotgun (WGS) entry which is preliminary data.</text>
</comment>
<proteinExistence type="predicted"/>
<evidence type="ECO:0000313" key="8">
    <source>
        <dbReference type="EMBL" id="KAL0078039.1"/>
    </source>
</evidence>
<keyword evidence="4" id="KW-0539">Nucleus</keyword>
<dbReference type="EMBL" id="JBCLYO010000026">
    <property type="protein sequence ID" value="KAL0078039.1"/>
    <property type="molecule type" value="Genomic_DNA"/>
</dbReference>
<keyword evidence="9" id="KW-1185">Reference proteome</keyword>
<accession>A0ABR3AQ96</accession>
<comment type="subcellular location">
    <subcellularLocation>
        <location evidence="1">Nucleus</location>
    </subcellularLocation>
</comment>
<dbReference type="InterPro" id="IPR011598">
    <property type="entry name" value="bHLH_dom"/>
</dbReference>
<evidence type="ECO:0000256" key="4">
    <source>
        <dbReference type="ARBA" id="ARBA00023242"/>
    </source>
</evidence>
<evidence type="ECO:0000256" key="2">
    <source>
        <dbReference type="ARBA" id="ARBA00023015"/>
    </source>
</evidence>
<dbReference type="Gene3D" id="4.10.280.10">
    <property type="entry name" value="Helix-loop-helix DNA-binding domain"/>
    <property type="match status" value="1"/>
</dbReference>
<gene>
    <name evidence="8" type="ORF">J3Q64DRAFT_1767386</name>
</gene>
<keyword evidence="5" id="KW-0175">Coiled coil</keyword>
<feature type="compositionally biased region" description="Polar residues" evidence="6">
    <location>
        <begin position="332"/>
        <end position="343"/>
    </location>
</feature>
<evidence type="ECO:0000256" key="3">
    <source>
        <dbReference type="ARBA" id="ARBA00023163"/>
    </source>
</evidence>
<evidence type="ECO:0000313" key="9">
    <source>
        <dbReference type="Proteomes" id="UP001448207"/>
    </source>
</evidence>
<dbReference type="GO" id="GO:0003677">
    <property type="term" value="F:DNA binding"/>
    <property type="evidence" value="ECO:0007669"/>
    <property type="project" value="UniProtKB-KW"/>
</dbReference>
<dbReference type="Proteomes" id="UP001448207">
    <property type="component" value="Unassembled WGS sequence"/>
</dbReference>
<dbReference type="Pfam" id="PF00010">
    <property type="entry name" value="HLH"/>
    <property type="match status" value="1"/>
</dbReference>
<dbReference type="InterPro" id="IPR051732">
    <property type="entry name" value="USF"/>
</dbReference>
<dbReference type="InterPro" id="IPR036638">
    <property type="entry name" value="HLH_DNA-bd_sf"/>
</dbReference>